<dbReference type="InterPro" id="IPR008259">
    <property type="entry name" value="FMN_hydac_DH_AS"/>
</dbReference>
<evidence type="ECO:0000256" key="1">
    <source>
        <dbReference type="ARBA" id="ARBA00001917"/>
    </source>
</evidence>
<evidence type="ECO:0000259" key="5">
    <source>
        <dbReference type="PROSITE" id="PS51349"/>
    </source>
</evidence>
<dbReference type="InterPro" id="IPR000262">
    <property type="entry name" value="FMN-dep_DH"/>
</dbReference>
<name>A0ABV8UMI0_9PROT</name>
<dbReference type="GO" id="GO:0016491">
    <property type="term" value="F:oxidoreductase activity"/>
    <property type="evidence" value="ECO:0007669"/>
    <property type="project" value="UniProtKB-KW"/>
</dbReference>
<organism evidence="6 7">
    <name type="scientific">Fodinicurvata halophila</name>
    <dbReference type="NCBI Taxonomy" id="1419723"/>
    <lineage>
        <taxon>Bacteria</taxon>
        <taxon>Pseudomonadati</taxon>
        <taxon>Pseudomonadota</taxon>
        <taxon>Alphaproteobacteria</taxon>
        <taxon>Rhodospirillales</taxon>
        <taxon>Rhodovibrionaceae</taxon>
        <taxon>Fodinicurvata</taxon>
    </lineage>
</organism>
<keyword evidence="7" id="KW-1185">Reference proteome</keyword>
<feature type="compositionally biased region" description="Polar residues" evidence="4">
    <location>
        <begin position="1"/>
        <end position="15"/>
    </location>
</feature>
<evidence type="ECO:0000256" key="4">
    <source>
        <dbReference type="SAM" id="MobiDB-lite"/>
    </source>
</evidence>
<comment type="cofactor">
    <cofactor evidence="1">
        <name>FMN</name>
        <dbReference type="ChEBI" id="CHEBI:58210"/>
    </cofactor>
</comment>
<feature type="domain" description="FMN hydroxy acid dehydrogenase" evidence="5">
    <location>
        <begin position="36"/>
        <end position="419"/>
    </location>
</feature>
<dbReference type="Pfam" id="PF01070">
    <property type="entry name" value="FMN_dh"/>
    <property type="match status" value="1"/>
</dbReference>
<dbReference type="EMBL" id="JBHSCW010000006">
    <property type="protein sequence ID" value="MFC4352110.1"/>
    <property type="molecule type" value="Genomic_DNA"/>
</dbReference>
<dbReference type="RefSeq" id="WP_382422460.1">
    <property type="nucleotide sequence ID" value="NZ_JBHSCW010000006.1"/>
</dbReference>
<dbReference type="PANTHER" id="PTHR10578">
    <property type="entry name" value="S -2-HYDROXY-ACID OXIDASE-RELATED"/>
    <property type="match status" value="1"/>
</dbReference>
<dbReference type="PANTHER" id="PTHR10578:SF143">
    <property type="entry name" value="FMN-DEPENDENT ALPHA-HYDROXY ACID DEHYDROGENASE PB1A11.03"/>
    <property type="match status" value="1"/>
</dbReference>
<dbReference type="PROSITE" id="PS00557">
    <property type="entry name" value="FMN_HYDROXY_ACID_DH_1"/>
    <property type="match status" value="1"/>
</dbReference>
<proteinExistence type="inferred from homology"/>
<dbReference type="EC" id="1.-.-.-" evidence="6"/>
<protein>
    <submittedName>
        <fullName evidence="6">Alpha-hydroxy acid oxidase</fullName>
        <ecNumber evidence="6">1.-.-.-</ecNumber>
    </submittedName>
</protein>
<feature type="region of interest" description="Disordered" evidence="4">
    <location>
        <begin position="1"/>
        <end position="35"/>
    </location>
</feature>
<dbReference type="PIRSF" id="PIRSF000138">
    <property type="entry name" value="Al-hdrx_acd_dh"/>
    <property type="match status" value="1"/>
</dbReference>
<evidence type="ECO:0000256" key="3">
    <source>
        <dbReference type="ARBA" id="ARBA00024042"/>
    </source>
</evidence>
<comment type="caution">
    <text evidence="6">The sequence shown here is derived from an EMBL/GenBank/DDBJ whole genome shotgun (WGS) entry which is preliminary data.</text>
</comment>
<keyword evidence="2 6" id="KW-0560">Oxidoreductase</keyword>
<dbReference type="PROSITE" id="PS51349">
    <property type="entry name" value="FMN_HYDROXY_ACID_DH_2"/>
    <property type="match status" value="1"/>
</dbReference>
<comment type="similarity">
    <text evidence="3">Belongs to the FMN-dependent alpha-hydroxy acid dehydrogenase family.</text>
</comment>
<reference evidence="7" key="1">
    <citation type="journal article" date="2019" name="Int. J. Syst. Evol. Microbiol.">
        <title>The Global Catalogue of Microorganisms (GCM) 10K type strain sequencing project: providing services to taxonomists for standard genome sequencing and annotation.</title>
        <authorList>
            <consortium name="The Broad Institute Genomics Platform"/>
            <consortium name="The Broad Institute Genome Sequencing Center for Infectious Disease"/>
            <person name="Wu L."/>
            <person name="Ma J."/>
        </authorList>
    </citation>
    <scope>NUCLEOTIDE SEQUENCE [LARGE SCALE GENOMIC DNA]</scope>
    <source>
        <strain evidence="7">CECT 8472</strain>
    </source>
</reference>
<evidence type="ECO:0000313" key="7">
    <source>
        <dbReference type="Proteomes" id="UP001595799"/>
    </source>
</evidence>
<dbReference type="InterPro" id="IPR013785">
    <property type="entry name" value="Aldolase_TIM"/>
</dbReference>
<sequence>MSNASSEITPDGSETGNKEDPQQTEPAATSLGRPSRRLRRILSLDDLEAAARRHLPRPLFGYVVGGTEDNTGREDNRAVFKEYGFVPRILTDVSKRSQATTLFGQTYASPFGVAPMGISALMAYRGDLVMARAAAEANIPMIMSGSSLTRLEEVAEAAPESWFQAYLPGEPPRIRALVDRVARAGYGTLLLTVDTAVLASRENNVRAGFSTPLRPSLRLAYDGLVRPNWLLTTFARTLLRHGMPHFENSYAERGAPIVSQNITRDLGLRDHLNWEHLKQIREQWTGNLIIKGILAPEDARIARETGVDGIIVSNHGGRQLDGAVSGLRTLPDIVAESGTLPVMFDGGIRRGTDVLKALALGADFVFVGRPFLYAAAIAGQAGVRHAIDILAAEIDRDMGLMGINALSEMGPDKLYRRAHAV</sequence>
<evidence type="ECO:0000256" key="2">
    <source>
        <dbReference type="ARBA" id="ARBA00023002"/>
    </source>
</evidence>
<dbReference type="Proteomes" id="UP001595799">
    <property type="component" value="Unassembled WGS sequence"/>
</dbReference>
<dbReference type="SUPFAM" id="SSF51395">
    <property type="entry name" value="FMN-linked oxidoreductases"/>
    <property type="match status" value="1"/>
</dbReference>
<gene>
    <name evidence="6" type="ORF">ACFOW6_11205</name>
</gene>
<dbReference type="InterPro" id="IPR012133">
    <property type="entry name" value="Alpha-hydoxy_acid_DH_FMN"/>
</dbReference>
<dbReference type="Gene3D" id="3.20.20.70">
    <property type="entry name" value="Aldolase class I"/>
    <property type="match status" value="1"/>
</dbReference>
<evidence type="ECO:0000313" key="6">
    <source>
        <dbReference type="EMBL" id="MFC4352110.1"/>
    </source>
</evidence>
<dbReference type="InterPro" id="IPR037396">
    <property type="entry name" value="FMN_HAD"/>
</dbReference>
<accession>A0ABV8UMI0</accession>
<dbReference type="CDD" id="cd02809">
    <property type="entry name" value="alpha_hydroxyacid_oxid_FMN"/>
    <property type="match status" value="1"/>
</dbReference>